<keyword evidence="8" id="KW-1185">Reference proteome</keyword>
<keyword evidence="5 6" id="KW-0472">Membrane</keyword>
<gene>
    <name evidence="7" type="ORF">MIND_00362200</name>
</gene>
<evidence type="ECO:0008006" key="9">
    <source>
        <dbReference type="Google" id="ProtNLM"/>
    </source>
</evidence>
<dbReference type="GO" id="GO:0012505">
    <property type="term" value="C:endomembrane system"/>
    <property type="evidence" value="ECO:0007669"/>
    <property type="project" value="UniProtKB-SubCell"/>
</dbReference>
<organism evidence="7 8">
    <name type="scientific">Mycena indigotica</name>
    <dbReference type="NCBI Taxonomy" id="2126181"/>
    <lineage>
        <taxon>Eukaryota</taxon>
        <taxon>Fungi</taxon>
        <taxon>Dikarya</taxon>
        <taxon>Basidiomycota</taxon>
        <taxon>Agaricomycotina</taxon>
        <taxon>Agaricomycetes</taxon>
        <taxon>Agaricomycetidae</taxon>
        <taxon>Agaricales</taxon>
        <taxon>Marasmiineae</taxon>
        <taxon>Mycenaceae</taxon>
        <taxon>Mycena</taxon>
    </lineage>
</organism>
<reference evidence="7" key="1">
    <citation type="submission" date="2020-05" db="EMBL/GenBank/DDBJ databases">
        <title>Mycena genomes resolve the evolution of fungal bioluminescence.</title>
        <authorList>
            <person name="Tsai I.J."/>
        </authorList>
    </citation>
    <scope>NUCLEOTIDE SEQUENCE</scope>
    <source>
        <strain evidence="7">171206Taipei</strain>
    </source>
</reference>
<dbReference type="AlphaFoldDB" id="A0A8H6W8R6"/>
<dbReference type="Pfam" id="PF10270">
    <property type="entry name" value="MMgT"/>
    <property type="match status" value="1"/>
</dbReference>
<keyword evidence="3 6" id="KW-0812">Transmembrane</keyword>
<protein>
    <recommendedName>
        <fullName evidence="9">Membrane magnesium transporter</fullName>
    </recommendedName>
</protein>
<evidence type="ECO:0000256" key="2">
    <source>
        <dbReference type="ARBA" id="ARBA00006109"/>
    </source>
</evidence>
<evidence type="ECO:0000256" key="4">
    <source>
        <dbReference type="ARBA" id="ARBA00022989"/>
    </source>
</evidence>
<evidence type="ECO:0000256" key="5">
    <source>
        <dbReference type="ARBA" id="ARBA00023136"/>
    </source>
</evidence>
<feature type="transmembrane region" description="Helical" evidence="6">
    <location>
        <begin position="21"/>
        <end position="42"/>
    </location>
</feature>
<evidence type="ECO:0000256" key="1">
    <source>
        <dbReference type="ARBA" id="ARBA00004127"/>
    </source>
</evidence>
<accession>A0A8H6W8R6</accession>
<comment type="similarity">
    <text evidence="2">Belongs to the membrane magnesium transporter (TC 1.A.67) family.</text>
</comment>
<comment type="subcellular location">
    <subcellularLocation>
        <location evidence="1">Endomembrane system</location>
        <topology evidence="1">Multi-pass membrane protein</topology>
    </subcellularLocation>
</comment>
<proteinExistence type="inferred from homology"/>
<feature type="transmembrane region" description="Helical" evidence="6">
    <location>
        <begin position="62"/>
        <end position="83"/>
    </location>
</feature>
<dbReference type="EMBL" id="JACAZF010000003">
    <property type="protein sequence ID" value="KAF7309899.1"/>
    <property type="molecule type" value="Genomic_DNA"/>
</dbReference>
<dbReference type="InterPro" id="IPR018937">
    <property type="entry name" value="MMgT"/>
</dbReference>
<dbReference type="RefSeq" id="XP_037223349.1">
    <property type="nucleotide sequence ID" value="XM_037360464.1"/>
</dbReference>
<comment type="caution">
    <text evidence="7">The sequence shown here is derived from an EMBL/GenBank/DDBJ whole genome shotgun (WGS) entry which is preliminary data.</text>
</comment>
<evidence type="ECO:0000313" key="8">
    <source>
        <dbReference type="Proteomes" id="UP000636479"/>
    </source>
</evidence>
<sequence>MPWSVERSELRARGSQKLTSLNDNMLGALLLALATIAVFHAAFSTYEHLSHLKAVGRPEGSLPFDIILEALFALVVGTVGASLNAPQLKEISWAAEMQKRSIDDMDSRLSFASYVNRGKNVFAVAK</sequence>
<evidence type="ECO:0000256" key="6">
    <source>
        <dbReference type="SAM" id="Phobius"/>
    </source>
</evidence>
<dbReference type="OrthoDB" id="44756at2759"/>
<keyword evidence="4 6" id="KW-1133">Transmembrane helix</keyword>
<evidence type="ECO:0000256" key="3">
    <source>
        <dbReference type="ARBA" id="ARBA00022692"/>
    </source>
</evidence>
<dbReference type="GeneID" id="59342980"/>
<name>A0A8H6W8R6_9AGAR</name>
<dbReference type="Proteomes" id="UP000636479">
    <property type="component" value="Unassembled WGS sequence"/>
</dbReference>
<evidence type="ECO:0000313" key="7">
    <source>
        <dbReference type="EMBL" id="KAF7309899.1"/>
    </source>
</evidence>